<evidence type="ECO:0000256" key="1">
    <source>
        <dbReference type="ARBA" id="ARBA00022679"/>
    </source>
</evidence>
<organism evidence="4 5">
    <name type="scientific">Candidatus Kerfeldbacteria bacterium CG15_BIG_FIL_POST_REV_8_21_14_020_45_12</name>
    <dbReference type="NCBI Taxonomy" id="2014247"/>
    <lineage>
        <taxon>Bacteria</taxon>
        <taxon>Candidatus Kerfeldiibacteriota</taxon>
    </lineage>
</organism>
<accession>A0A2M7H3D9</accession>
<dbReference type="InterPro" id="IPR001296">
    <property type="entry name" value="Glyco_trans_1"/>
</dbReference>
<dbReference type="GO" id="GO:0009103">
    <property type="term" value="P:lipopolysaccharide biosynthetic process"/>
    <property type="evidence" value="ECO:0007669"/>
    <property type="project" value="TreeGrafter"/>
</dbReference>
<dbReference type="PANTHER" id="PTHR46401">
    <property type="entry name" value="GLYCOSYLTRANSFERASE WBBK-RELATED"/>
    <property type="match status" value="1"/>
</dbReference>
<dbReference type="Pfam" id="PF00534">
    <property type="entry name" value="Glycos_transf_1"/>
    <property type="match status" value="1"/>
</dbReference>
<dbReference type="InterPro" id="IPR028098">
    <property type="entry name" value="Glyco_trans_4-like_N"/>
</dbReference>
<comment type="caution">
    <text evidence="4">The sequence shown here is derived from an EMBL/GenBank/DDBJ whole genome shotgun (WGS) entry which is preliminary data.</text>
</comment>
<dbReference type="PANTHER" id="PTHR46401:SF2">
    <property type="entry name" value="GLYCOSYLTRANSFERASE WBBK-RELATED"/>
    <property type="match status" value="1"/>
</dbReference>
<dbReference type="AlphaFoldDB" id="A0A2M7H3D9"/>
<evidence type="ECO:0000313" key="5">
    <source>
        <dbReference type="Proteomes" id="UP000230292"/>
    </source>
</evidence>
<evidence type="ECO:0008006" key="6">
    <source>
        <dbReference type="Google" id="ProtNLM"/>
    </source>
</evidence>
<evidence type="ECO:0000259" key="2">
    <source>
        <dbReference type="Pfam" id="PF00534"/>
    </source>
</evidence>
<reference evidence="4 5" key="1">
    <citation type="submission" date="2017-09" db="EMBL/GenBank/DDBJ databases">
        <title>Depth-based differentiation of microbial function through sediment-hosted aquifers and enrichment of novel symbionts in the deep terrestrial subsurface.</title>
        <authorList>
            <person name="Probst A.J."/>
            <person name="Ladd B."/>
            <person name="Jarett J.K."/>
            <person name="Geller-Mcgrath D.E."/>
            <person name="Sieber C.M."/>
            <person name="Emerson J.B."/>
            <person name="Anantharaman K."/>
            <person name="Thomas B.C."/>
            <person name="Malmstrom R."/>
            <person name="Stieglmeier M."/>
            <person name="Klingl A."/>
            <person name="Woyke T."/>
            <person name="Ryan C.M."/>
            <person name="Banfield J.F."/>
        </authorList>
    </citation>
    <scope>NUCLEOTIDE SEQUENCE [LARGE SCALE GENOMIC DNA]</scope>
    <source>
        <strain evidence="4">CG15_BIG_FIL_POST_REV_8_21_14_020_45_12</strain>
    </source>
</reference>
<name>A0A2M7H3D9_9BACT</name>
<dbReference type="CDD" id="cd03809">
    <property type="entry name" value="GT4_MtfB-like"/>
    <property type="match status" value="1"/>
</dbReference>
<protein>
    <recommendedName>
        <fullName evidence="6">Glycosyl transferase family 1 domain-containing protein</fullName>
    </recommendedName>
</protein>
<dbReference type="Proteomes" id="UP000230292">
    <property type="component" value="Unassembled WGS sequence"/>
</dbReference>
<dbReference type="EMBL" id="PFGC01000041">
    <property type="protein sequence ID" value="PIW36745.1"/>
    <property type="molecule type" value="Genomic_DNA"/>
</dbReference>
<dbReference type="GO" id="GO:0016757">
    <property type="term" value="F:glycosyltransferase activity"/>
    <property type="evidence" value="ECO:0007669"/>
    <property type="project" value="InterPro"/>
</dbReference>
<dbReference type="Pfam" id="PF13439">
    <property type="entry name" value="Glyco_transf_4"/>
    <property type="match status" value="1"/>
</dbReference>
<keyword evidence="1" id="KW-0808">Transferase</keyword>
<feature type="domain" description="Glycosyltransferase subfamily 4-like N-terminal" evidence="3">
    <location>
        <begin position="19"/>
        <end position="167"/>
    </location>
</feature>
<dbReference type="SUPFAM" id="SSF53756">
    <property type="entry name" value="UDP-Glycosyltransferase/glycogen phosphorylase"/>
    <property type="match status" value="1"/>
</dbReference>
<dbReference type="Gene3D" id="3.40.50.2000">
    <property type="entry name" value="Glycogen Phosphorylase B"/>
    <property type="match status" value="2"/>
</dbReference>
<evidence type="ECO:0000259" key="3">
    <source>
        <dbReference type="Pfam" id="PF13439"/>
    </source>
</evidence>
<proteinExistence type="predicted"/>
<sequence length="371" mass="41917">MDQSRPKRVAFFARALTQGGVTRFLVNLFHNLQSDTNIEYILFTDDESLVETFPGMTVVVVKSKHKLLWDYFASLKAAKKYNVDIVFYTKNIVPFSHFRLPAKKVIFVYDLGYYEKTIQAYPFMDTLYMKMHFPFSVRQAHAILPISSYTKDDLIAKLKADPKKITVMLLAAEDWYQHNDDSNKISAVKDKYKISSPFLFYCGNLSERKNLRRVIEAFNQIKDQIPDHNLYFAGPKTLGSEADLELASTLLGDRFKHIGFADEADMPALYSAADVYLFPSLYEGFGLPILEANACGCPVLTSNATSCPEIAGTGAHIVDPLSVSEIADGILKITTNSTYKDELVQRGYDNVKNYNWKKTAQVVKGVITDLL</sequence>
<gene>
    <name evidence="4" type="ORF">COW24_03610</name>
</gene>
<evidence type="ECO:0000313" key="4">
    <source>
        <dbReference type="EMBL" id="PIW36745.1"/>
    </source>
</evidence>
<feature type="domain" description="Glycosyl transferase family 1" evidence="2">
    <location>
        <begin position="196"/>
        <end position="348"/>
    </location>
</feature>